<accession>A0A117Q0J6</accession>
<dbReference type="OrthoDB" id="9844186at2"/>
<reference evidence="1 2" key="1">
    <citation type="submission" date="2015-10" db="EMBL/GenBank/DDBJ databases">
        <title>Draft genome sequence of Streptomyces yokosukanensis DSM 40224, type strain for the species Streptomyces yokosukanensis.</title>
        <authorList>
            <person name="Ruckert C."/>
            <person name="Winkler A."/>
            <person name="Kalinowski J."/>
            <person name="Kampfer P."/>
            <person name="Glaeser S."/>
        </authorList>
    </citation>
    <scope>NUCLEOTIDE SEQUENCE [LARGE SCALE GENOMIC DNA]</scope>
    <source>
        <strain evidence="1 2">DSM 40224</strain>
    </source>
</reference>
<dbReference type="AlphaFoldDB" id="A0A117Q0J6"/>
<dbReference type="EMBL" id="LMWN01000040">
    <property type="protein sequence ID" value="KUN02098.1"/>
    <property type="molecule type" value="Genomic_DNA"/>
</dbReference>
<dbReference type="Proteomes" id="UP000053127">
    <property type="component" value="Unassembled WGS sequence"/>
</dbReference>
<protein>
    <submittedName>
        <fullName evidence="1">Uncharacterized protein</fullName>
    </submittedName>
</protein>
<dbReference type="STRING" id="67386.AQI95_28895"/>
<sequence>MAHGHQEGAATMRWLGRKRDDELRAAAYRAQLAIVANTGHMAWTAAWKEPQSARRHGADVRDAPRTITGPLLAGSQQIDEALRAVSECVPPSELTEVVNQARRLLEPLLELRPVWIAHLTSPLEGRRLSEEELDSALGMDMDFGGFLLEGWDHEETAISAAIAVAPLLDQVHEALTPYSGCDWLTRAAG</sequence>
<gene>
    <name evidence="1" type="ORF">AQI95_28895</name>
</gene>
<dbReference type="RefSeq" id="WP_067130107.1">
    <property type="nucleotide sequence ID" value="NZ_KQ948217.1"/>
</dbReference>
<name>A0A117Q0J6_9ACTN</name>
<comment type="caution">
    <text evidence="1">The sequence shown here is derived from an EMBL/GenBank/DDBJ whole genome shotgun (WGS) entry which is preliminary data.</text>
</comment>
<evidence type="ECO:0000313" key="1">
    <source>
        <dbReference type="EMBL" id="KUN02098.1"/>
    </source>
</evidence>
<proteinExistence type="predicted"/>
<keyword evidence="2" id="KW-1185">Reference proteome</keyword>
<organism evidence="1 2">
    <name type="scientific">Streptomyces yokosukanensis</name>
    <dbReference type="NCBI Taxonomy" id="67386"/>
    <lineage>
        <taxon>Bacteria</taxon>
        <taxon>Bacillati</taxon>
        <taxon>Actinomycetota</taxon>
        <taxon>Actinomycetes</taxon>
        <taxon>Kitasatosporales</taxon>
        <taxon>Streptomycetaceae</taxon>
        <taxon>Streptomyces</taxon>
    </lineage>
</organism>
<evidence type="ECO:0000313" key="2">
    <source>
        <dbReference type="Proteomes" id="UP000053127"/>
    </source>
</evidence>